<dbReference type="EMBL" id="BTGU01000001">
    <property type="protein sequence ID" value="GMN23166.1"/>
    <property type="molecule type" value="Genomic_DNA"/>
</dbReference>
<sequence>MNLSALPLDPGSVAGPENERESVGVRTTQLGISHRNHLIVIKDGPERHRGALGEATDDGVPVVGLRVRDVVAEEKFGVGEAAGDGDGAEVEELGGDGGVVVVEAVGEDEGVDLPKLPEAVASLKETQYGFGFRLE</sequence>
<proteinExistence type="predicted"/>
<feature type="region of interest" description="Disordered" evidence="1">
    <location>
        <begin position="1"/>
        <end position="24"/>
    </location>
</feature>
<organism evidence="2 3">
    <name type="scientific">Ficus carica</name>
    <name type="common">Common fig</name>
    <dbReference type="NCBI Taxonomy" id="3494"/>
    <lineage>
        <taxon>Eukaryota</taxon>
        <taxon>Viridiplantae</taxon>
        <taxon>Streptophyta</taxon>
        <taxon>Embryophyta</taxon>
        <taxon>Tracheophyta</taxon>
        <taxon>Spermatophyta</taxon>
        <taxon>Magnoliopsida</taxon>
        <taxon>eudicotyledons</taxon>
        <taxon>Gunneridae</taxon>
        <taxon>Pentapetalae</taxon>
        <taxon>rosids</taxon>
        <taxon>fabids</taxon>
        <taxon>Rosales</taxon>
        <taxon>Moraceae</taxon>
        <taxon>Ficeae</taxon>
        <taxon>Ficus</taxon>
    </lineage>
</organism>
<gene>
    <name evidence="2" type="ORF">TIFTF001_000024</name>
</gene>
<evidence type="ECO:0000313" key="3">
    <source>
        <dbReference type="Proteomes" id="UP001187192"/>
    </source>
</evidence>
<accession>A0AA87ZEH0</accession>
<keyword evidence="3" id="KW-1185">Reference proteome</keyword>
<protein>
    <submittedName>
        <fullName evidence="2">Uncharacterized protein</fullName>
    </submittedName>
</protein>
<comment type="caution">
    <text evidence="2">The sequence shown here is derived from an EMBL/GenBank/DDBJ whole genome shotgun (WGS) entry which is preliminary data.</text>
</comment>
<dbReference type="AlphaFoldDB" id="A0AA87ZEH0"/>
<name>A0AA87ZEH0_FICCA</name>
<evidence type="ECO:0000256" key="1">
    <source>
        <dbReference type="SAM" id="MobiDB-lite"/>
    </source>
</evidence>
<dbReference type="Proteomes" id="UP001187192">
    <property type="component" value="Unassembled WGS sequence"/>
</dbReference>
<evidence type="ECO:0000313" key="2">
    <source>
        <dbReference type="EMBL" id="GMN23166.1"/>
    </source>
</evidence>
<reference evidence="2" key="1">
    <citation type="submission" date="2023-07" db="EMBL/GenBank/DDBJ databases">
        <title>draft genome sequence of fig (Ficus carica).</title>
        <authorList>
            <person name="Takahashi T."/>
            <person name="Nishimura K."/>
        </authorList>
    </citation>
    <scope>NUCLEOTIDE SEQUENCE</scope>
</reference>